<keyword evidence="4" id="KW-1185">Reference proteome</keyword>
<dbReference type="SUPFAM" id="SSF50494">
    <property type="entry name" value="Trypsin-like serine proteases"/>
    <property type="match status" value="1"/>
</dbReference>
<dbReference type="Pfam" id="PF00089">
    <property type="entry name" value="Trypsin"/>
    <property type="match status" value="1"/>
</dbReference>
<protein>
    <recommendedName>
        <fullName evidence="2">Peptidase S1 domain-containing protein</fullName>
    </recommendedName>
</protein>
<dbReference type="CDD" id="cd00190">
    <property type="entry name" value="Tryp_SPc"/>
    <property type="match status" value="1"/>
</dbReference>
<gene>
    <name evidence="3" type="ORF">LNINA_LOCUS2973</name>
</gene>
<dbReference type="PRINTS" id="PR00722">
    <property type="entry name" value="CHYMOTRYPSIN"/>
</dbReference>
<dbReference type="InterPro" id="IPR043504">
    <property type="entry name" value="Peptidase_S1_PA_chymotrypsin"/>
</dbReference>
<dbReference type="AlphaFoldDB" id="A0AAV1J4I8"/>
<dbReference type="InterPro" id="IPR033116">
    <property type="entry name" value="TRYPSIN_SER"/>
</dbReference>
<evidence type="ECO:0000256" key="1">
    <source>
        <dbReference type="ARBA" id="ARBA00023157"/>
    </source>
</evidence>
<dbReference type="PROSITE" id="PS50240">
    <property type="entry name" value="TRYPSIN_DOM"/>
    <property type="match status" value="1"/>
</dbReference>
<dbReference type="PROSITE" id="PS00135">
    <property type="entry name" value="TRYPSIN_SER"/>
    <property type="match status" value="1"/>
</dbReference>
<sequence>MHAGWTTSTIRNDIAMIRLPQAVQFSNTISPAALPSGSEIFESFAGESAVASGFGFLGDGSDAVISPNQFLSAVTLPVMTNENCRLFFPNHVVDGNICTSGAGSKNVCRGDSGGPLVVNRNNKRILVGITSFGARGCTWGFPAAFARVTYFLDFINNNM</sequence>
<organism evidence="3 4">
    <name type="scientific">Leptosia nina</name>
    <dbReference type="NCBI Taxonomy" id="320188"/>
    <lineage>
        <taxon>Eukaryota</taxon>
        <taxon>Metazoa</taxon>
        <taxon>Ecdysozoa</taxon>
        <taxon>Arthropoda</taxon>
        <taxon>Hexapoda</taxon>
        <taxon>Insecta</taxon>
        <taxon>Pterygota</taxon>
        <taxon>Neoptera</taxon>
        <taxon>Endopterygota</taxon>
        <taxon>Lepidoptera</taxon>
        <taxon>Glossata</taxon>
        <taxon>Ditrysia</taxon>
        <taxon>Papilionoidea</taxon>
        <taxon>Pieridae</taxon>
        <taxon>Pierinae</taxon>
        <taxon>Leptosia</taxon>
    </lineage>
</organism>
<dbReference type="InterPro" id="IPR051333">
    <property type="entry name" value="CLIP_Serine_Protease"/>
</dbReference>
<dbReference type="PANTHER" id="PTHR24260">
    <property type="match status" value="1"/>
</dbReference>
<comment type="caution">
    <text evidence="3">The sequence shown here is derived from an EMBL/GenBank/DDBJ whole genome shotgun (WGS) entry which is preliminary data.</text>
</comment>
<dbReference type="GO" id="GO:0004252">
    <property type="term" value="F:serine-type endopeptidase activity"/>
    <property type="evidence" value="ECO:0007669"/>
    <property type="project" value="InterPro"/>
</dbReference>
<dbReference type="Proteomes" id="UP001497472">
    <property type="component" value="Unassembled WGS sequence"/>
</dbReference>
<dbReference type="InterPro" id="IPR001314">
    <property type="entry name" value="Peptidase_S1A"/>
</dbReference>
<dbReference type="GO" id="GO:0006508">
    <property type="term" value="P:proteolysis"/>
    <property type="evidence" value="ECO:0007669"/>
    <property type="project" value="InterPro"/>
</dbReference>
<dbReference type="InterPro" id="IPR009003">
    <property type="entry name" value="Peptidase_S1_PA"/>
</dbReference>
<dbReference type="InterPro" id="IPR001254">
    <property type="entry name" value="Trypsin_dom"/>
</dbReference>
<evidence type="ECO:0000259" key="2">
    <source>
        <dbReference type="PROSITE" id="PS50240"/>
    </source>
</evidence>
<accession>A0AAV1J4I8</accession>
<dbReference type="SMART" id="SM00020">
    <property type="entry name" value="Tryp_SPc"/>
    <property type="match status" value="1"/>
</dbReference>
<dbReference type="PANTHER" id="PTHR24260:SF134">
    <property type="entry name" value="AT07769P-RELATED"/>
    <property type="match status" value="1"/>
</dbReference>
<reference evidence="3 4" key="1">
    <citation type="submission" date="2023-11" db="EMBL/GenBank/DDBJ databases">
        <authorList>
            <person name="Okamura Y."/>
        </authorList>
    </citation>
    <scope>NUCLEOTIDE SEQUENCE [LARGE SCALE GENOMIC DNA]</scope>
</reference>
<dbReference type="EMBL" id="CAVLEF010000004">
    <property type="protein sequence ID" value="CAK1543138.1"/>
    <property type="molecule type" value="Genomic_DNA"/>
</dbReference>
<proteinExistence type="predicted"/>
<evidence type="ECO:0000313" key="4">
    <source>
        <dbReference type="Proteomes" id="UP001497472"/>
    </source>
</evidence>
<keyword evidence="1" id="KW-1015">Disulfide bond</keyword>
<name>A0AAV1J4I8_9NEOP</name>
<feature type="domain" description="Peptidase S1" evidence="2">
    <location>
        <begin position="1"/>
        <end position="159"/>
    </location>
</feature>
<evidence type="ECO:0000313" key="3">
    <source>
        <dbReference type="EMBL" id="CAK1543138.1"/>
    </source>
</evidence>
<dbReference type="Gene3D" id="2.40.10.10">
    <property type="entry name" value="Trypsin-like serine proteases"/>
    <property type="match status" value="1"/>
</dbReference>